<evidence type="ECO:0000256" key="1">
    <source>
        <dbReference type="ARBA" id="ARBA00004196"/>
    </source>
</evidence>
<feature type="chain" id="PRO_5004959993" evidence="4">
    <location>
        <begin position="20"/>
        <end position="318"/>
    </location>
</feature>
<proteinExistence type="predicted"/>
<keyword evidence="6" id="KW-1185">Reference proteome</keyword>
<evidence type="ECO:0000256" key="2">
    <source>
        <dbReference type="ARBA" id="ARBA00023054"/>
    </source>
</evidence>
<feature type="coiled-coil region" evidence="3">
    <location>
        <begin position="78"/>
        <end position="124"/>
    </location>
</feature>
<gene>
    <name evidence="5" type="ORF">BN1012_Phect1208</name>
</gene>
<dbReference type="Gene3D" id="2.40.50.100">
    <property type="match status" value="1"/>
</dbReference>
<name>X5MCQ2_9HYPH</name>
<dbReference type="SUPFAM" id="SSF111369">
    <property type="entry name" value="HlyD-like secretion proteins"/>
    <property type="match status" value="3"/>
</dbReference>
<dbReference type="PANTHER" id="PTHR32347">
    <property type="entry name" value="EFFLUX SYSTEM COMPONENT YKNX-RELATED"/>
    <property type="match status" value="1"/>
</dbReference>
<dbReference type="RefSeq" id="WP_081826419.1">
    <property type="nucleotide sequence ID" value="NZ_HG966617.1"/>
</dbReference>
<dbReference type="Proteomes" id="UP000032160">
    <property type="component" value="Chromosome I"/>
</dbReference>
<protein>
    <submittedName>
        <fullName evidence="5">Putative efflux pump membrane fusion protein</fullName>
    </submittedName>
</protein>
<organism evidence="5 6">
    <name type="scientific">Candidatus Phaeomarinibacter ectocarpi</name>
    <dbReference type="NCBI Taxonomy" id="1458461"/>
    <lineage>
        <taxon>Bacteria</taxon>
        <taxon>Pseudomonadati</taxon>
        <taxon>Pseudomonadota</taxon>
        <taxon>Alphaproteobacteria</taxon>
        <taxon>Hyphomicrobiales</taxon>
        <taxon>Parvibaculaceae</taxon>
        <taxon>Candidatus Phaeomarinibacter</taxon>
    </lineage>
</organism>
<dbReference type="PANTHER" id="PTHR32347:SF23">
    <property type="entry name" value="BLL5650 PROTEIN"/>
    <property type="match status" value="1"/>
</dbReference>
<dbReference type="Gene3D" id="2.40.30.170">
    <property type="match status" value="1"/>
</dbReference>
<feature type="signal peptide" evidence="4">
    <location>
        <begin position="1"/>
        <end position="19"/>
    </location>
</feature>
<evidence type="ECO:0000256" key="3">
    <source>
        <dbReference type="SAM" id="Coils"/>
    </source>
</evidence>
<dbReference type="EMBL" id="HG966617">
    <property type="protein sequence ID" value="CDO59422.1"/>
    <property type="molecule type" value="Genomic_DNA"/>
</dbReference>
<comment type="subcellular location">
    <subcellularLocation>
        <location evidence="1">Cell envelope</location>
    </subcellularLocation>
</comment>
<evidence type="ECO:0000313" key="6">
    <source>
        <dbReference type="Proteomes" id="UP000032160"/>
    </source>
</evidence>
<evidence type="ECO:0000256" key="4">
    <source>
        <dbReference type="SAM" id="SignalP"/>
    </source>
</evidence>
<evidence type="ECO:0000313" key="5">
    <source>
        <dbReference type="EMBL" id="CDO59422.1"/>
    </source>
</evidence>
<dbReference type="PROSITE" id="PS51257">
    <property type="entry name" value="PROKAR_LIPOPROTEIN"/>
    <property type="match status" value="1"/>
</dbReference>
<dbReference type="InterPro" id="IPR050465">
    <property type="entry name" value="UPF0194_transport"/>
</dbReference>
<keyword evidence="4" id="KW-0732">Signal</keyword>
<dbReference type="HOGENOM" id="CLU_018816_6_5_5"/>
<reference evidence="5 6" key="1">
    <citation type="journal article" date="2014" name="Front. Genet.">
        <title>Genome and metabolic network of "Candidatus Phaeomarinobacter ectocarpi" Ec32, a new candidate genus of Alphaproteobacteria frequently associated with brown algae.</title>
        <authorList>
            <person name="Dittami S.M."/>
            <person name="Barbeyron T."/>
            <person name="Boyen C."/>
            <person name="Cambefort J."/>
            <person name="Collet G."/>
            <person name="Delage L."/>
            <person name="Gobet A."/>
            <person name="Groisillier A."/>
            <person name="Leblanc C."/>
            <person name="Michel G."/>
            <person name="Scornet D."/>
            <person name="Siegel A."/>
            <person name="Tapia J.E."/>
            <person name="Tonon T."/>
        </authorList>
    </citation>
    <scope>NUCLEOTIDE SEQUENCE [LARGE SCALE GENOMIC DNA]</scope>
    <source>
        <strain evidence="5 6">Ec32</strain>
    </source>
</reference>
<dbReference type="AlphaFoldDB" id="X5MCQ2"/>
<dbReference type="Gene3D" id="1.10.287.470">
    <property type="entry name" value="Helix hairpin bin"/>
    <property type="match status" value="1"/>
</dbReference>
<accession>X5MCQ2</accession>
<dbReference type="KEGG" id="pect:BN1012_Phect1208"/>
<dbReference type="GO" id="GO:0030313">
    <property type="term" value="C:cell envelope"/>
    <property type="evidence" value="ECO:0007669"/>
    <property type="project" value="UniProtKB-SubCell"/>
</dbReference>
<dbReference type="OrthoDB" id="9809385at2"/>
<sequence>MTTLFHRMALVLCVPLALVACGQESDGRIYTGYVEAQLVYVAAPASGWLTDVPLSEGQTVSTGDLVFELDNGLQTAAVAEAKARLEQATAQLADLEKGVRSQEMRAFEAQLAEANADLRLARSERDRSLALVQRGVAAAARGDEATARYGVALARMNTATANLETAKLAARDDTVDAAAAARDAASDALTQAQWHLTERNVLSKTSGTVEEVFNRTGEFVSAGTPVAAVLPADGLKVRFFVPQRHLAHVQHDGAVSISADALDQTVAARITHIAREAEFTPPVIYSEESRDTLVFLVEAKPLDGSALRPGQPVDVRVP</sequence>
<dbReference type="STRING" id="1458461.BN1012_Phect1208"/>
<keyword evidence="2 3" id="KW-0175">Coiled coil</keyword>